<accession>A0AAV0GII1</accession>
<reference evidence="1" key="1">
    <citation type="submission" date="2022-07" db="EMBL/GenBank/DDBJ databases">
        <authorList>
            <person name="Macas J."/>
            <person name="Novak P."/>
            <person name="Neumann P."/>
        </authorList>
    </citation>
    <scope>NUCLEOTIDE SEQUENCE</scope>
</reference>
<dbReference type="AlphaFoldDB" id="A0AAV0GII1"/>
<name>A0AAV0GII1_9ASTE</name>
<protein>
    <submittedName>
        <fullName evidence="1">Uncharacterized protein</fullName>
    </submittedName>
</protein>
<proteinExistence type="predicted"/>
<organism evidence="1 2">
    <name type="scientific">Cuscuta epithymum</name>
    <dbReference type="NCBI Taxonomy" id="186058"/>
    <lineage>
        <taxon>Eukaryota</taxon>
        <taxon>Viridiplantae</taxon>
        <taxon>Streptophyta</taxon>
        <taxon>Embryophyta</taxon>
        <taxon>Tracheophyta</taxon>
        <taxon>Spermatophyta</taxon>
        <taxon>Magnoliopsida</taxon>
        <taxon>eudicotyledons</taxon>
        <taxon>Gunneridae</taxon>
        <taxon>Pentapetalae</taxon>
        <taxon>asterids</taxon>
        <taxon>lamiids</taxon>
        <taxon>Solanales</taxon>
        <taxon>Convolvulaceae</taxon>
        <taxon>Cuscuteae</taxon>
        <taxon>Cuscuta</taxon>
        <taxon>Cuscuta subgen. Cuscuta</taxon>
    </lineage>
</organism>
<dbReference type="EMBL" id="CAMAPF010001139">
    <property type="protein sequence ID" value="CAH9147765.1"/>
    <property type="molecule type" value="Genomic_DNA"/>
</dbReference>
<dbReference type="Proteomes" id="UP001152523">
    <property type="component" value="Unassembled WGS sequence"/>
</dbReference>
<gene>
    <name evidence="1" type="ORF">CEPIT_LOCUS43982</name>
</gene>
<comment type="caution">
    <text evidence="1">The sequence shown here is derived from an EMBL/GenBank/DDBJ whole genome shotgun (WGS) entry which is preliminary data.</text>
</comment>
<evidence type="ECO:0000313" key="2">
    <source>
        <dbReference type="Proteomes" id="UP001152523"/>
    </source>
</evidence>
<keyword evidence="2" id="KW-1185">Reference proteome</keyword>
<evidence type="ECO:0000313" key="1">
    <source>
        <dbReference type="EMBL" id="CAH9147765.1"/>
    </source>
</evidence>
<sequence length="107" mass="11198">MGVLSVKSLMTSTINGGFELGRGIVGSLVELPLGTGSSGHPYSAAGSIAALGRRLSGRPVLLALVGVILCYSEDAPRLAVSRPRTKGQNLKREIAVKDERSTFALFE</sequence>